<protein>
    <submittedName>
        <fullName evidence="9">6-phospho-beta-glucosidase</fullName>
        <ecNumber evidence="9">3.2.1.86</ecNumber>
    </submittedName>
</protein>
<evidence type="ECO:0000256" key="6">
    <source>
        <dbReference type="ARBA" id="ARBA00023295"/>
    </source>
</evidence>
<dbReference type="PANTHER" id="PTHR32092">
    <property type="entry name" value="6-PHOSPHO-BETA-GLUCOSIDASE-RELATED"/>
    <property type="match status" value="1"/>
</dbReference>
<comment type="caution">
    <text evidence="9">The sequence shown here is derived from an EMBL/GenBank/DDBJ whole genome shotgun (WGS) entry which is preliminary data.</text>
</comment>
<dbReference type="Pfam" id="PF11975">
    <property type="entry name" value="Glyco_hydro_4C"/>
    <property type="match status" value="1"/>
</dbReference>
<dbReference type="InterPro" id="IPR001088">
    <property type="entry name" value="Glyco_hydro_4"/>
</dbReference>
<dbReference type="GO" id="GO:0008706">
    <property type="term" value="F:6-phospho-beta-glucosidase activity"/>
    <property type="evidence" value="ECO:0007669"/>
    <property type="project" value="UniProtKB-EC"/>
</dbReference>
<evidence type="ECO:0000259" key="8">
    <source>
        <dbReference type="Pfam" id="PF11975"/>
    </source>
</evidence>
<keyword evidence="4 7" id="KW-0520">NAD</keyword>
<keyword evidence="5" id="KW-0464">Manganese</keyword>
<dbReference type="InterPro" id="IPR015955">
    <property type="entry name" value="Lactate_DH/Glyco_Ohase_4_C"/>
</dbReference>
<comment type="cofactor">
    <cofactor evidence="7">
        <name>NAD(+)</name>
        <dbReference type="ChEBI" id="CHEBI:57540"/>
    </cofactor>
    <text evidence="7">Binds 1 NAD(+) per subunit.</text>
</comment>
<evidence type="ECO:0000256" key="4">
    <source>
        <dbReference type="ARBA" id="ARBA00023027"/>
    </source>
</evidence>
<name>A0ABW2SNC1_9ACTO</name>
<gene>
    <name evidence="9" type="ORF">ACFQWG_10565</name>
</gene>
<sequence>MKLVIVGGGGFRVPQIVEVLSQARTGTGSHPGLVVDEVCLHDVSTARLDTMRAVLRDLAFPSSPRVTATTELRTALRGADFVFSAFRVGGTCGRVLDERVALAQGVLGQETVGAGGYAFAFRTIPAAMELARAVREVAPGAWVINFTNPAGIITQAMRTVLGERVVGICDTPIGLVRRSSAALGLDPARISEVPGGPAGGEGGAGLDFDYVGLNHLGWLRSLTVDGSDRLPALIGDDSLLDHIEEARAIGVDWIRTLGMLPNEYLFYYYLNRESVARIREEAQTRGEFLDQQQGAFYREAAAAPERAGELWTATHDEREATYMAESRSEEERAGRREEDIAGGGYQQVALDLMTAISTGTPARMILDVANSDAGGAGPDGAGTGALLIPQLREDAVVEVPCLVDADGVHPRRVGALSGPELGLVTSVKACEELVIEAAFTGRRELAWRALASHPLVDSVNVAKRVLDGYIQKNPDVGAVFER</sequence>
<dbReference type="PROSITE" id="PS01324">
    <property type="entry name" value="GLYCOSYL_HYDROL_F4"/>
    <property type="match status" value="1"/>
</dbReference>
<organism evidence="9 10">
    <name type="scientific">Schaalia naturae</name>
    <dbReference type="NCBI Taxonomy" id="635203"/>
    <lineage>
        <taxon>Bacteria</taxon>
        <taxon>Bacillati</taxon>
        <taxon>Actinomycetota</taxon>
        <taxon>Actinomycetes</taxon>
        <taxon>Actinomycetales</taxon>
        <taxon>Actinomycetaceae</taxon>
        <taxon>Schaalia</taxon>
    </lineage>
</organism>
<dbReference type="EMBL" id="JBHTEF010000001">
    <property type="protein sequence ID" value="MFC7581635.1"/>
    <property type="molecule type" value="Genomic_DNA"/>
</dbReference>
<dbReference type="CDD" id="cd05296">
    <property type="entry name" value="GH4_P_beta_glucosidase"/>
    <property type="match status" value="1"/>
</dbReference>
<keyword evidence="10" id="KW-1185">Reference proteome</keyword>
<dbReference type="InterPro" id="IPR019802">
    <property type="entry name" value="GlycHydrolase_4_CS"/>
</dbReference>
<dbReference type="Gene3D" id="3.40.50.720">
    <property type="entry name" value="NAD(P)-binding Rossmann-like Domain"/>
    <property type="match status" value="1"/>
</dbReference>
<evidence type="ECO:0000313" key="9">
    <source>
        <dbReference type="EMBL" id="MFC7581635.1"/>
    </source>
</evidence>
<keyword evidence="6 7" id="KW-0326">Glycosidase</keyword>
<evidence type="ECO:0000256" key="7">
    <source>
        <dbReference type="RuleBase" id="RU361152"/>
    </source>
</evidence>
<feature type="domain" description="Glycosyl hydrolase family 4 C-terminal" evidence="8">
    <location>
        <begin position="210"/>
        <end position="456"/>
    </location>
</feature>
<dbReference type="PRINTS" id="PR00732">
    <property type="entry name" value="GLHYDRLASE4"/>
</dbReference>
<comment type="similarity">
    <text evidence="1 7">Belongs to the glycosyl hydrolase 4 family.</text>
</comment>
<dbReference type="SUPFAM" id="SSF56327">
    <property type="entry name" value="LDH C-terminal domain-like"/>
    <property type="match status" value="1"/>
</dbReference>
<dbReference type="InterPro" id="IPR036291">
    <property type="entry name" value="NAD(P)-bd_dom_sf"/>
</dbReference>
<evidence type="ECO:0000313" key="10">
    <source>
        <dbReference type="Proteomes" id="UP001596527"/>
    </source>
</evidence>
<keyword evidence="3 7" id="KW-0378">Hydrolase</keyword>
<reference evidence="10" key="1">
    <citation type="journal article" date="2019" name="Int. J. Syst. Evol. Microbiol.">
        <title>The Global Catalogue of Microorganisms (GCM) 10K type strain sequencing project: providing services to taxonomists for standard genome sequencing and annotation.</title>
        <authorList>
            <consortium name="The Broad Institute Genomics Platform"/>
            <consortium name="The Broad Institute Genome Sequencing Center for Infectious Disease"/>
            <person name="Wu L."/>
            <person name="Ma J."/>
        </authorList>
    </citation>
    <scope>NUCLEOTIDE SEQUENCE [LARGE SCALE GENOMIC DNA]</scope>
    <source>
        <strain evidence="10">CCUG 56698</strain>
    </source>
</reference>
<proteinExistence type="inferred from homology"/>
<dbReference type="EC" id="3.2.1.86" evidence="9"/>
<dbReference type="PANTHER" id="PTHR32092:SF5">
    <property type="entry name" value="6-PHOSPHO-BETA-GLUCOSIDASE"/>
    <property type="match status" value="1"/>
</dbReference>
<dbReference type="InterPro" id="IPR022616">
    <property type="entry name" value="Glyco_hydro_4_C"/>
</dbReference>
<dbReference type="SUPFAM" id="SSF51735">
    <property type="entry name" value="NAD(P)-binding Rossmann-fold domains"/>
    <property type="match status" value="1"/>
</dbReference>
<accession>A0ABW2SNC1</accession>
<dbReference type="Gene3D" id="3.90.110.10">
    <property type="entry name" value="Lactate dehydrogenase/glycoside hydrolase, family 4, C-terminal"/>
    <property type="match status" value="1"/>
</dbReference>
<dbReference type="Pfam" id="PF02056">
    <property type="entry name" value="Glyco_hydro_4"/>
    <property type="match status" value="1"/>
</dbReference>
<dbReference type="RefSeq" id="WP_380975108.1">
    <property type="nucleotide sequence ID" value="NZ_JBHTEF010000001.1"/>
</dbReference>
<evidence type="ECO:0000256" key="2">
    <source>
        <dbReference type="ARBA" id="ARBA00022723"/>
    </source>
</evidence>
<evidence type="ECO:0000256" key="1">
    <source>
        <dbReference type="ARBA" id="ARBA00010141"/>
    </source>
</evidence>
<evidence type="ECO:0000256" key="5">
    <source>
        <dbReference type="ARBA" id="ARBA00023211"/>
    </source>
</evidence>
<evidence type="ECO:0000256" key="3">
    <source>
        <dbReference type="ARBA" id="ARBA00022801"/>
    </source>
</evidence>
<keyword evidence="2" id="KW-0479">Metal-binding</keyword>
<dbReference type="Proteomes" id="UP001596527">
    <property type="component" value="Unassembled WGS sequence"/>
</dbReference>